<dbReference type="Gene3D" id="1.10.10.60">
    <property type="entry name" value="Homeodomain-like"/>
    <property type="match status" value="2"/>
</dbReference>
<dbReference type="InterPro" id="IPR018062">
    <property type="entry name" value="HTH_AraC-typ_CS"/>
</dbReference>
<dbReference type="SUPFAM" id="SSF46689">
    <property type="entry name" value="Homeodomain-like"/>
    <property type="match status" value="2"/>
</dbReference>
<dbReference type="Pfam" id="PF12833">
    <property type="entry name" value="HTH_18"/>
    <property type="match status" value="1"/>
</dbReference>
<dbReference type="PRINTS" id="PR00032">
    <property type="entry name" value="HTHARAC"/>
</dbReference>
<dbReference type="InterPro" id="IPR018060">
    <property type="entry name" value="HTH_AraC"/>
</dbReference>
<evidence type="ECO:0000256" key="2">
    <source>
        <dbReference type="ARBA" id="ARBA00023125"/>
    </source>
</evidence>
<comment type="caution">
    <text evidence="5">The sequence shown here is derived from an EMBL/GenBank/DDBJ whole genome shotgun (WGS) entry which is preliminary data.</text>
</comment>
<dbReference type="PANTHER" id="PTHR43280:SF30">
    <property type="entry name" value="MMSAB OPERON REGULATORY PROTEIN"/>
    <property type="match status" value="1"/>
</dbReference>
<dbReference type="GO" id="GO:0003700">
    <property type="term" value="F:DNA-binding transcription factor activity"/>
    <property type="evidence" value="ECO:0007669"/>
    <property type="project" value="InterPro"/>
</dbReference>
<protein>
    <submittedName>
        <fullName evidence="5">HTH-type transcriptional activator RhaS</fullName>
    </submittedName>
</protein>
<accession>A0A645BI09</accession>
<reference evidence="5" key="1">
    <citation type="submission" date="2019-08" db="EMBL/GenBank/DDBJ databases">
        <authorList>
            <person name="Kucharzyk K."/>
            <person name="Murdoch R.W."/>
            <person name="Higgins S."/>
            <person name="Loffler F."/>
        </authorList>
    </citation>
    <scope>NUCLEOTIDE SEQUENCE</scope>
</reference>
<evidence type="ECO:0000256" key="1">
    <source>
        <dbReference type="ARBA" id="ARBA00023015"/>
    </source>
</evidence>
<gene>
    <name evidence="5" type="primary">rhaS_78</name>
    <name evidence="5" type="ORF">SDC9_112001</name>
</gene>
<dbReference type="SMART" id="SM00342">
    <property type="entry name" value="HTH_ARAC"/>
    <property type="match status" value="1"/>
</dbReference>
<name>A0A645BI09_9ZZZZ</name>
<dbReference type="InterPro" id="IPR009057">
    <property type="entry name" value="Homeodomain-like_sf"/>
</dbReference>
<keyword evidence="3" id="KW-0804">Transcription</keyword>
<organism evidence="5">
    <name type="scientific">bioreactor metagenome</name>
    <dbReference type="NCBI Taxonomy" id="1076179"/>
    <lineage>
        <taxon>unclassified sequences</taxon>
        <taxon>metagenomes</taxon>
        <taxon>ecological metagenomes</taxon>
    </lineage>
</organism>
<keyword evidence="2" id="KW-0238">DNA-binding</keyword>
<dbReference type="PROSITE" id="PS01124">
    <property type="entry name" value="HTH_ARAC_FAMILY_2"/>
    <property type="match status" value="1"/>
</dbReference>
<dbReference type="GO" id="GO:0043565">
    <property type="term" value="F:sequence-specific DNA binding"/>
    <property type="evidence" value="ECO:0007669"/>
    <property type="project" value="InterPro"/>
</dbReference>
<evidence type="ECO:0000259" key="4">
    <source>
        <dbReference type="PROSITE" id="PS01124"/>
    </source>
</evidence>
<dbReference type="EMBL" id="VSSQ01020336">
    <property type="protein sequence ID" value="MPM65109.1"/>
    <property type="molecule type" value="Genomic_DNA"/>
</dbReference>
<proteinExistence type="predicted"/>
<evidence type="ECO:0000313" key="5">
    <source>
        <dbReference type="EMBL" id="MPM65109.1"/>
    </source>
</evidence>
<evidence type="ECO:0000256" key="3">
    <source>
        <dbReference type="ARBA" id="ARBA00023163"/>
    </source>
</evidence>
<dbReference type="PROSITE" id="PS00041">
    <property type="entry name" value="HTH_ARAC_FAMILY_1"/>
    <property type="match status" value="1"/>
</dbReference>
<dbReference type="PANTHER" id="PTHR43280">
    <property type="entry name" value="ARAC-FAMILY TRANSCRIPTIONAL REGULATOR"/>
    <property type="match status" value="1"/>
</dbReference>
<feature type="domain" description="HTH araC/xylS-type" evidence="4">
    <location>
        <begin position="57"/>
        <end position="155"/>
    </location>
</feature>
<dbReference type="InterPro" id="IPR020449">
    <property type="entry name" value="Tscrpt_reg_AraC-type_HTH"/>
</dbReference>
<dbReference type="AlphaFoldDB" id="A0A645BI09"/>
<sequence length="172" mass="19828">MNLDEARLREAYFHTPVFSPEKVDSLLELLGLIGEYVVKAESRLFFFESINDRKPIRAARHYIECNYRKKLTVRRIAAAVGLSESHFGHRFTEVTGKAPVEYLNGYRIEKAVELLNTSDMPVGDIAQEVGFQSLPHFNRIFRQVTGKTPREMRKLRFQRDENAAPGSVGRRE</sequence>
<keyword evidence="1" id="KW-0805">Transcription regulation</keyword>